<reference evidence="1 2" key="1">
    <citation type="submission" date="2013-10" db="EMBL/GenBank/DDBJ databases">
        <title>Antibiotic resistance diversity of beta-lactamase producers in the General Hospital Vienna.</title>
        <authorList>
            <person name="Barisic I."/>
            <person name="Mitteregger D."/>
            <person name="Hirschl A.M."/>
            <person name="Noehammer C."/>
            <person name="Wiesinger-Mayr H."/>
        </authorList>
    </citation>
    <scope>NUCLEOTIDE SEQUENCE [LARGE SCALE GENOMIC DNA]</scope>
    <source>
        <strain evidence="1 2">ISC7</strain>
    </source>
</reference>
<accession>W1F781</accession>
<name>W1F781_ECOLX</name>
<evidence type="ECO:0000313" key="1">
    <source>
        <dbReference type="EMBL" id="CDL30201.1"/>
    </source>
</evidence>
<sequence length="46" mass="5286">MKMKNGSGTENLFCENTRHKNVLNRVLMDSQGGKYESFTKFTPQCD</sequence>
<dbReference type="AlphaFoldDB" id="W1F781"/>
<comment type="caution">
    <text evidence="1">The sequence shown here is derived from an EMBL/GenBank/DDBJ whole genome shotgun (WGS) entry which is preliminary data.</text>
</comment>
<proteinExistence type="predicted"/>
<organism evidence="1 2">
    <name type="scientific">Escherichia coli ISC7</name>
    <dbReference type="NCBI Taxonomy" id="1432555"/>
    <lineage>
        <taxon>Bacteria</taxon>
        <taxon>Pseudomonadati</taxon>
        <taxon>Pseudomonadota</taxon>
        <taxon>Gammaproteobacteria</taxon>
        <taxon>Enterobacterales</taxon>
        <taxon>Enterobacteriaceae</taxon>
        <taxon>Escherichia</taxon>
    </lineage>
</organism>
<dbReference type="Proteomes" id="UP000019199">
    <property type="component" value="Unassembled WGS sequence"/>
</dbReference>
<protein>
    <submittedName>
        <fullName evidence="1">Uncharacterized protein</fullName>
    </submittedName>
</protein>
<evidence type="ECO:0000313" key="2">
    <source>
        <dbReference type="Proteomes" id="UP000019199"/>
    </source>
</evidence>
<dbReference type="EMBL" id="CBWN010000185">
    <property type="protein sequence ID" value="CDL30201.1"/>
    <property type="molecule type" value="Genomic_DNA"/>
</dbReference>